<dbReference type="PANTHER" id="PTHR11008">
    <property type="entry name" value="PROTEIN TAKEOUT-LIKE PROTEIN"/>
    <property type="match status" value="1"/>
</dbReference>
<dbReference type="OrthoDB" id="6412801at2759"/>
<sequence>MNAIVYILCCLLIVAGGDTVSSTSEDISEEVAALSNVTIFGEQKLSDQVRMILDHYKQEDPVGLPGAPVSDPMPIPDMKHSFTYATMHFKSAHVHGLSRFRIQHIKSDLAALKVSVGLRIEKLEVLGNYTMSSWFSRSSGPFNVTLSDVYIEGLAKMEVERGGQLQAQNIDMDIAFRDIAMNFENLGFLGNLFQGIINSVGTFLFDSIKPFILREVNTNIRGDVNKHIRALPQRFPNSISPFDMALAEGRRYVREMGYDPHLFPDYNYTVGIFRIDLTNSWASGISSFYRVGNVTVTMEDNVLYLGVHVGTQRLEGKTLWELNVGGLLSRAGSSSFTVEYIHTEIEISQPLDTRKRPVLRDLDIKVGNIQVRMDGAGTLDYVIEFVVNVLPNLLRYQIVNAIEGPLKTRLQDIMDSIDVEEVLEEKLPQLDKLKL</sequence>
<dbReference type="InterPro" id="IPR038606">
    <property type="entry name" value="To_sf"/>
</dbReference>
<dbReference type="Pfam" id="PF16984">
    <property type="entry name" value="Grp7_allergen"/>
    <property type="match status" value="1"/>
</dbReference>
<dbReference type="STRING" id="105785.A0A2J7QPX4"/>
<reference evidence="2 3" key="1">
    <citation type="submission" date="2017-12" db="EMBL/GenBank/DDBJ databases">
        <title>Hemimetabolous genomes reveal molecular basis of termite eusociality.</title>
        <authorList>
            <person name="Harrison M.C."/>
            <person name="Jongepier E."/>
            <person name="Robertson H.M."/>
            <person name="Arning N."/>
            <person name="Bitard-Feildel T."/>
            <person name="Chao H."/>
            <person name="Childers C.P."/>
            <person name="Dinh H."/>
            <person name="Doddapaneni H."/>
            <person name="Dugan S."/>
            <person name="Gowin J."/>
            <person name="Greiner C."/>
            <person name="Han Y."/>
            <person name="Hu H."/>
            <person name="Hughes D.S.T."/>
            <person name="Huylmans A.-K."/>
            <person name="Kemena C."/>
            <person name="Kremer L.P.M."/>
            <person name="Lee S.L."/>
            <person name="Lopez-Ezquerra A."/>
            <person name="Mallet L."/>
            <person name="Monroy-Kuhn J.M."/>
            <person name="Moser A."/>
            <person name="Murali S.C."/>
            <person name="Muzny D.M."/>
            <person name="Otani S."/>
            <person name="Piulachs M.-D."/>
            <person name="Poelchau M."/>
            <person name="Qu J."/>
            <person name="Schaub F."/>
            <person name="Wada-Katsumata A."/>
            <person name="Worley K.C."/>
            <person name="Xie Q."/>
            <person name="Ylla G."/>
            <person name="Poulsen M."/>
            <person name="Gibbs R.A."/>
            <person name="Schal C."/>
            <person name="Richards S."/>
            <person name="Belles X."/>
            <person name="Korb J."/>
            <person name="Bornberg-Bauer E."/>
        </authorList>
    </citation>
    <scope>NUCLEOTIDE SEQUENCE [LARGE SCALE GENOMIC DNA]</scope>
    <source>
        <tissue evidence="2">Whole body</tissue>
    </source>
</reference>
<dbReference type="SUPFAM" id="SSF55394">
    <property type="entry name" value="Bactericidal permeability-increasing protein, BPI"/>
    <property type="match status" value="1"/>
</dbReference>
<feature type="signal peptide" evidence="1">
    <location>
        <begin position="1"/>
        <end position="17"/>
    </location>
</feature>
<dbReference type="InParanoid" id="A0A2J7QPX4"/>
<comment type="caution">
    <text evidence="2">The sequence shown here is derived from an EMBL/GenBank/DDBJ whole genome shotgun (WGS) entry which is preliminary data.</text>
</comment>
<dbReference type="FunCoup" id="A0A2J7QPX4">
    <property type="interactions" value="1"/>
</dbReference>
<keyword evidence="3" id="KW-1185">Reference proteome</keyword>
<dbReference type="AlphaFoldDB" id="A0A2J7QPX4"/>
<dbReference type="PANTHER" id="PTHR11008:SF13">
    <property type="entry name" value="FI04421P"/>
    <property type="match status" value="1"/>
</dbReference>
<accession>A0A2J7QPX4</accession>
<keyword evidence="1" id="KW-0732">Signal</keyword>
<dbReference type="Gene3D" id="3.15.10.50">
    <property type="match status" value="1"/>
</dbReference>
<feature type="chain" id="PRO_5014380272" description="Hemolymph juvenile hormone binding protein" evidence="1">
    <location>
        <begin position="18"/>
        <end position="435"/>
    </location>
</feature>
<dbReference type="InterPro" id="IPR017943">
    <property type="entry name" value="Bactericidal_perm-incr_a/b_dom"/>
</dbReference>
<dbReference type="Pfam" id="PF06585">
    <property type="entry name" value="JHBP"/>
    <property type="match status" value="1"/>
</dbReference>
<evidence type="ECO:0000256" key="1">
    <source>
        <dbReference type="SAM" id="SignalP"/>
    </source>
</evidence>
<dbReference type="InterPro" id="IPR010562">
    <property type="entry name" value="Haemolymph_juvenile_hormone-bd"/>
</dbReference>
<dbReference type="InterPro" id="IPR020234">
    <property type="entry name" value="Mite_allergen_group-7"/>
</dbReference>
<gene>
    <name evidence="2" type="ORF">B7P43_G06194</name>
</gene>
<evidence type="ECO:0000313" key="2">
    <source>
        <dbReference type="EMBL" id="PNF30634.1"/>
    </source>
</evidence>
<dbReference type="Gene3D" id="3.15.10.30">
    <property type="entry name" value="Haemolymph juvenile hormone binding protein"/>
    <property type="match status" value="1"/>
</dbReference>
<dbReference type="GO" id="GO:0008289">
    <property type="term" value="F:lipid binding"/>
    <property type="evidence" value="ECO:0007669"/>
    <property type="project" value="InterPro"/>
</dbReference>
<dbReference type="SMART" id="SM00700">
    <property type="entry name" value="JHBP"/>
    <property type="match status" value="1"/>
</dbReference>
<proteinExistence type="predicted"/>
<evidence type="ECO:0000313" key="3">
    <source>
        <dbReference type="Proteomes" id="UP000235965"/>
    </source>
</evidence>
<evidence type="ECO:0008006" key="4">
    <source>
        <dbReference type="Google" id="ProtNLM"/>
    </source>
</evidence>
<name>A0A2J7QPX4_9NEOP</name>
<organism evidence="2 3">
    <name type="scientific">Cryptotermes secundus</name>
    <dbReference type="NCBI Taxonomy" id="105785"/>
    <lineage>
        <taxon>Eukaryota</taxon>
        <taxon>Metazoa</taxon>
        <taxon>Ecdysozoa</taxon>
        <taxon>Arthropoda</taxon>
        <taxon>Hexapoda</taxon>
        <taxon>Insecta</taxon>
        <taxon>Pterygota</taxon>
        <taxon>Neoptera</taxon>
        <taxon>Polyneoptera</taxon>
        <taxon>Dictyoptera</taxon>
        <taxon>Blattodea</taxon>
        <taxon>Blattoidea</taxon>
        <taxon>Termitoidae</taxon>
        <taxon>Kalotermitidae</taxon>
        <taxon>Cryptotermitinae</taxon>
        <taxon>Cryptotermes</taxon>
    </lineage>
</organism>
<dbReference type="Proteomes" id="UP000235965">
    <property type="component" value="Unassembled WGS sequence"/>
</dbReference>
<dbReference type="EMBL" id="NEVH01012087">
    <property type="protein sequence ID" value="PNF30634.1"/>
    <property type="molecule type" value="Genomic_DNA"/>
</dbReference>
<protein>
    <recommendedName>
        <fullName evidence="4">Hemolymph juvenile hormone binding protein</fullName>
    </recommendedName>
</protein>
<dbReference type="InterPro" id="IPR038602">
    <property type="entry name" value="Mite_allergen_7_sf"/>
</dbReference>